<sequence>MKIAPIQNNNIGIILPRGGVTLGDSSAITQSRVELMMSLRRYKDRTTEVEYRAQSLEQEGLKLREQTAKLVNSIREGLHSCMSRADFEAIQDVPPNELCKHFVAMYSNQAASMNKMRDEQARLYHREILLTRELDAYKEQLVALQSAMELERGRFEEEEKGLEYVWSQRMQSLERELTATREERLHEQAESAKIKHYHETEIREQKEAQQLEIRRLKMHHEQERLSKEEEWEARCVELQKKHERDMSTLKHDYESQLRDEKLDSIYD</sequence>
<protein>
    <submittedName>
        <fullName evidence="3">Uncharacterized protein</fullName>
    </submittedName>
</protein>
<proteinExistence type="predicted"/>
<accession>A0ABY6TP78</accession>
<reference evidence="3 4" key="1">
    <citation type="submission" date="2019-06" db="EMBL/GenBank/DDBJ databases">
        <authorList>
            <person name="Broberg M."/>
        </authorList>
    </citation>
    <scope>NUCLEOTIDE SEQUENCE [LARGE SCALE GENOMIC DNA]</scope>
</reference>
<feature type="coiled-coil region" evidence="1">
    <location>
        <begin position="134"/>
        <end position="190"/>
    </location>
</feature>
<comment type="caution">
    <text evidence="3">The sequence shown here is derived from an EMBL/GenBank/DDBJ whole genome shotgun (WGS) entry which is preliminary data.</text>
</comment>
<feature type="region of interest" description="Disordered" evidence="2">
    <location>
        <begin position="242"/>
        <end position="267"/>
    </location>
</feature>
<keyword evidence="4" id="KW-1185">Reference proteome</keyword>
<evidence type="ECO:0000313" key="4">
    <source>
        <dbReference type="Proteomes" id="UP000766486"/>
    </source>
</evidence>
<gene>
    <name evidence="3" type="ORF">CLO192961_LOCUS22383</name>
</gene>
<organism evidence="3 4">
    <name type="scientific">Bionectria ochroleuca</name>
    <name type="common">Gliocladium roseum</name>
    <dbReference type="NCBI Taxonomy" id="29856"/>
    <lineage>
        <taxon>Eukaryota</taxon>
        <taxon>Fungi</taxon>
        <taxon>Dikarya</taxon>
        <taxon>Ascomycota</taxon>
        <taxon>Pezizomycotina</taxon>
        <taxon>Sordariomycetes</taxon>
        <taxon>Hypocreomycetidae</taxon>
        <taxon>Hypocreales</taxon>
        <taxon>Bionectriaceae</taxon>
        <taxon>Clonostachys</taxon>
    </lineage>
</organism>
<evidence type="ECO:0000256" key="1">
    <source>
        <dbReference type="SAM" id="Coils"/>
    </source>
</evidence>
<evidence type="ECO:0000256" key="2">
    <source>
        <dbReference type="SAM" id="MobiDB-lite"/>
    </source>
</evidence>
<name>A0ABY6TP78_BIOOC</name>
<keyword evidence="1" id="KW-0175">Coiled coil</keyword>
<evidence type="ECO:0000313" key="3">
    <source>
        <dbReference type="EMBL" id="VUC20417.1"/>
    </source>
</evidence>
<dbReference type="Proteomes" id="UP000766486">
    <property type="component" value="Unassembled WGS sequence"/>
</dbReference>
<dbReference type="EMBL" id="CABFNS010000148">
    <property type="protein sequence ID" value="VUC20417.1"/>
    <property type="molecule type" value="Genomic_DNA"/>
</dbReference>